<protein>
    <submittedName>
        <fullName evidence="1">Uncharacterized protein</fullName>
    </submittedName>
</protein>
<accession>A0A7W6H8S7</accession>
<name>A0A7W6H8S7_9HYPH</name>
<organism evidence="1 2">
    <name type="scientific">Aureimonas pseudogalii</name>
    <dbReference type="NCBI Taxonomy" id="1744844"/>
    <lineage>
        <taxon>Bacteria</taxon>
        <taxon>Pseudomonadati</taxon>
        <taxon>Pseudomonadota</taxon>
        <taxon>Alphaproteobacteria</taxon>
        <taxon>Hyphomicrobiales</taxon>
        <taxon>Aurantimonadaceae</taxon>
        <taxon>Aureimonas</taxon>
    </lineage>
</organism>
<comment type="caution">
    <text evidence="1">The sequence shown here is derived from an EMBL/GenBank/DDBJ whole genome shotgun (WGS) entry which is preliminary data.</text>
</comment>
<evidence type="ECO:0000313" key="1">
    <source>
        <dbReference type="EMBL" id="MBB4000698.1"/>
    </source>
</evidence>
<reference evidence="1 2" key="1">
    <citation type="submission" date="2020-08" db="EMBL/GenBank/DDBJ databases">
        <title>Genomic Encyclopedia of Type Strains, Phase IV (KMG-IV): sequencing the most valuable type-strain genomes for metagenomic binning, comparative biology and taxonomic classification.</title>
        <authorList>
            <person name="Goeker M."/>
        </authorList>
    </citation>
    <scope>NUCLEOTIDE SEQUENCE [LARGE SCALE GENOMIC DNA]</scope>
    <source>
        <strain evidence="1 2">DSM 102238</strain>
    </source>
</reference>
<gene>
    <name evidence="1" type="ORF">GGR04_004578</name>
</gene>
<dbReference type="EMBL" id="JACIEK010000027">
    <property type="protein sequence ID" value="MBB4000698.1"/>
    <property type="molecule type" value="Genomic_DNA"/>
</dbReference>
<sequence>MRSAISFASIKLSRSKAHCNGRSDRHRGVAPRGHHAWASCLAPPGAEVPRSSLFLRSGHRRANGLAAASSRSQKVCRWQAELRQVKRRSRRRNWTGLPCQGRSASVRSYRPWHAVDGVPQIGQATGPGFIRPQMTTHSGLLTTSHTWIASGTRGRRRRDIAESRVHCQSRDMSPAPKMAHQLHTVCGRTKIQSALTPVRPKGATPGACLRLDAE</sequence>
<dbReference type="Proteomes" id="UP000542776">
    <property type="component" value="Unassembled WGS sequence"/>
</dbReference>
<evidence type="ECO:0000313" key="2">
    <source>
        <dbReference type="Proteomes" id="UP000542776"/>
    </source>
</evidence>
<dbReference type="AlphaFoldDB" id="A0A7W6H8S7"/>
<proteinExistence type="predicted"/>
<keyword evidence="2" id="KW-1185">Reference proteome</keyword>